<protein>
    <submittedName>
        <fullName evidence="1">Uncharacterized protein</fullName>
    </submittedName>
</protein>
<reference evidence="1 2" key="1">
    <citation type="journal article" date="2016" name="Nat. Commun.">
        <title>Extremotolerant tardigrade genome and improved radiotolerance of human cultured cells by tardigrade-unique protein.</title>
        <authorList>
            <person name="Hashimoto T."/>
            <person name="Horikawa D.D."/>
            <person name="Saito Y."/>
            <person name="Kuwahara H."/>
            <person name="Kozuka-Hata H."/>
            <person name="Shin-I T."/>
            <person name="Minakuchi Y."/>
            <person name="Ohishi K."/>
            <person name="Motoyama A."/>
            <person name="Aizu T."/>
            <person name="Enomoto A."/>
            <person name="Kondo K."/>
            <person name="Tanaka S."/>
            <person name="Hara Y."/>
            <person name="Koshikawa S."/>
            <person name="Sagara H."/>
            <person name="Miura T."/>
            <person name="Yokobori S."/>
            <person name="Miyagawa K."/>
            <person name="Suzuki Y."/>
            <person name="Kubo T."/>
            <person name="Oyama M."/>
            <person name="Kohara Y."/>
            <person name="Fujiyama A."/>
            <person name="Arakawa K."/>
            <person name="Katayama T."/>
            <person name="Toyoda A."/>
            <person name="Kunieda T."/>
        </authorList>
    </citation>
    <scope>NUCLEOTIDE SEQUENCE [LARGE SCALE GENOMIC DNA]</scope>
    <source>
        <strain evidence="1 2">YOKOZUNA-1</strain>
    </source>
</reference>
<evidence type="ECO:0000313" key="1">
    <source>
        <dbReference type="EMBL" id="GAU94467.1"/>
    </source>
</evidence>
<name>A0A1D1V492_RAMVA</name>
<comment type="caution">
    <text evidence="1">The sequence shown here is derived from an EMBL/GenBank/DDBJ whole genome shotgun (WGS) entry which is preliminary data.</text>
</comment>
<sequence length="113" mass="12727">MKIQSKSSSGPDKLPTELYKLLLYHRDYQLLMLACFDEMLCSGTVPAEWLLSKLVTIPEKAKSVSLENLRPICIMAPPTRIFMKLVCGRLVSYLPMLHSSLGSLLASPARKRF</sequence>
<dbReference type="Proteomes" id="UP000186922">
    <property type="component" value="Unassembled WGS sequence"/>
</dbReference>
<gene>
    <name evidence="1" type="primary">RvY_06238-1</name>
    <name evidence="1" type="synonym">RvY_06238.1</name>
    <name evidence="1" type="ORF">RvY_06238</name>
</gene>
<accession>A0A1D1V492</accession>
<dbReference type="OrthoDB" id="425681at2759"/>
<dbReference type="EMBL" id="BDGG01000002">
    <property type="protein sequence ID" value="GAU94467.1"/>
    <property type="molecule type" value="Genomic_DNA"/>
</dbReference>
<proteinExistence type="predicted"/>
<organism evidence="1 2">
    <name type="scientific">Ramazzottius varieornatus</name>
    <name type="common">Water bear</name>
    <name type="synonym">Tardigrade</name>
    <dbReference type="NCBI Taxonomy" id="947166"/>
    <lineage>
        <taxon>Eukaryota</taxon>
        <taxon>Metazoa</taxon>
        <taxon>Ecdysozoa</taxon>
        <taxon>Tardigrada</taxon>
        <taxon>Eutardigrada</taxon>
        <taxon>Parachela</taxon>
        <taxon>Hypsibioidea</taxon>
        <taxon>Ramazzottiidae</taxon>
        <taxon>Ramazzottius</taxon>
    </lineage>
</organism>
<evidence type="ECO:0000313" key="2">
    <source>
        <dbReference type="Proteomes" id="UP000186922"/>
    </source>
</evidence>
<keyword evidence="2" id="KW-1185">Reference proteome</keyword>
<dbReference type="AlphaFoldDB" id="A0A1D1V492"/>